<dbReference type="CDD" id="cd07209">
    <property type="entry name" value="Pat_hypo_Ecoli_Z1214_like"/>
    <property type="match status" value="1"/>
</dbReference>
<dbReference type="Gene3D" id="3.40.1090.10">
    <property type="entry name" value="Cytosolic phospholipase A2 catalytic domain"/>
    <property type="match status" value="2"/>
</dbReference>
<reference evidence="6 7" key="1">
    <citation type="submission" date="2017-03" db="EMBL/GenBank/DDBJ databases">
        <title>Whole genome sequences of fourteen strains of Bradyrhizobium canariense and one strain of Bradyrhizobium japonicum isolated from Lupinus (Papilionoideae: Genisteae) species in Algeria.</title>
        <authorList>
            <person name="Crovadore J."/>
            <person name="Chekireb D."/>
            <person name="Brachmann A."/>
            <person name="Chablais R."/>
            <person name="Cochard B."/>
            <person name="Lefort F."/>
        </authorList>
    </citation>
    <scope>NUCLEOTIDE SEQUENCE [LARGE SCALE GENOMIC DNA]</scope>
    <source>
        <strain evidence="6 7">UBMA197</strain>
    </source>
</reference>
<dbReference type="Proteomes" id="UP000193335">
    <property type="component" value="Unassembled WGS sequence"/>
</dbReference>
<dbReference type="PANTHER" id="PTHR14226:SF57">
    <property type="entry name" value="BLR7027 PROTEIN"/>
    <property type="match status" value="1"/>
</dbReference>
<keyword evidence="1 4" id="KW-0378">Hydrolase</keyword>
<dbReference type="RefSeq" id="WP_085398310.1">
    <property type="nucleotide sequence ID" value="NZ_NAFL01000163.1"/>
</dbReference>
<accession>A0A1Y2JXH8</accession>
<evidence type="ECO:0000256" key="1">
    <source>
        <dbReference type="ARBA" id="ARBA00022801"/>
    </source>
</evidence>
<comment type="caution">
    <text evidence="6">The sequence shown here is derived from an EMBL/GenBank/DDBJ whole genome shotgun (WGS) entry which is preliminary data.</text>
</comment>
<sequence>MLQCERGAAQILSVIDHGPPKPTAFVLAGGGSFGAIQVGMMHSLARHGVVADLVVGSSVGAINGAYYAGNPSLKGVLGLEAVWRGLKRHDVFPVTWKSLAGFMWRRDFLIPHDGIRKLVEDHIPYRNLEDAVLPVHIVTTDFVSGESVVLSEGATVDAILASTAIPGAFSPVYYRNRFLADGALSSNTPVRVAIKKGAKRLVVLPTGHACAVKDPPVGAVANALHALTLLIARQLVAELEGVASDIEYVVVPPLCPLVGSPYDFSRTDDHIERAVASTDAWLARGGLEQHGVIPHEAQPHGH</sequence>
<evidence type="ECO:0000256" key="2">
    <source>
        <dbReference type="ARBA" id="ARBA00022963"/>
    </source>
</evidence>
<feature type="short sequence motif" description="GXSXG" evidence="4">
    <location>
        <begin position="56"/>
        <end position="60"/>
    </location>
</feature>
<evidence type="ECO:0000259" key="5">
    <source>
        <dbReference type="PROSITE" id="PS51635"/>
    </source>
</evidence>
<feature type="domain" description="PNPLA" evidence="5">
    <location>
        <begin position="25"/>
        <end position="194"/>
    </location>
</feature>
<evidence type="ECO:0000256" key="4">
    <source>
        <dbReference type="PROSITE-ProRule" id="PRU01161"/>
    </source>
</evidence>
<keyword evidence="3 4" id="KW-0443">Lipid metabolism</keyword>
<feature type="short sequence motif" description="GXGXXG" evidence="4">
    <location>
        <begin position="29"/>
        <end position="34"/>
    </location>
</feature>
<feature type="short sequence motif" description="DGA/G" evidence="4">
    <location>
        <begin position="181"/>
        <end position="183"/>
    </location>
</feature>
<dbReference type="Pfam" id="PF01734">
    <property type="entry name" value="Patatin"/>
    <property type="match status" value="1"/>
</dbReference>
<feature type="active site" description="Nucleophile" evidence="4">
    <location>
        <position position="58"/>
    </location>
</feature>
<dbReference type="InterPro" id="IPR002641">
    <property type="entry name" value="PNPLA_dom"/>
</dbReference>
<dbReference type="PROSITE" id="PS51635">
    <property type="entry name" value="PNPLA"/>
    <property type="match status" value="1"/>
</dbReference>
<evidence type="ECO:0000256" key="3">
    <source>
        <dbReference type="ARBA" id="ARBA00023098"/>
    </source>
</evidence>
<protein>
    <submittedName>
        <fullName evidence="6">Alpha/beta hydrolase</fullName>
    </submittedName>
</protein>
<dbReference type="SUPFAM" id="SSF52151">
    <property type="entry name" value="FabD/lysophospholipase-like"/>
    <property type="match status" value="1"/>
</dbReference>
<proteinExistence type="predicted"/>
<gene>
    <name evidence="6" type="ORF">BSZ19_01995</name>
</gene>
<name>A0A1Y2JXH8_BRAJP</name>
<dbReference type="GO" id="GO:0016787">
    <property type="term" value="F:hydrolase activity"/>
    <property type="evidence" value="ECO:0007669"/>
    <property type="project" value="UniProtKB-UniRule"/>
</dbReference>
<feature type="active site" description="Proton acceptor" evidence="4">
    <location>
        <position position="181"/>
    </location>
</feature>
<dbReference type="InterPro" id="IPR016035">
    <property type="entry name" value="Acyl_Trfase/lysoPLipase"/>
</dbReference>
<evidence type="ECO:0000313" key="6">
    <source>
        <dbReference type="EMBL" id="OSJ36896.1"/>
    </source>
</evidence>
<keyword evidence="2 4" id="KW-0442">Lipid degradation</keyword>
<organism evidence="6 7">
    <name type="scientific">Bradyrhizobium japonicum</name>
    <dbReference type="NCBI Taxonomy" id="375"/>
    <lineage>
        <taxon>Bacteria</taxon>
        <taxon>Pseudomonadati</taxon>
        <taxon>Pseudomonadota</taxon>
        <taxon>Alphaproteobacteria</taxon>
        <taxon>Hyphomicrobiales</taxon>
        <taxon>Nitrobacteraceae</taxon>
        <taxon>Bradyrhizobium</taxon>
    </lineage>
</organism>
<dbReference type="EMBL" id="NAFL01000163">
    <property type="protein sequence ID" value="OSJ36896.1"/>
    <property type="molecule type" value="Genomic_DNA"/>
</dbReference>
<evidence type="ECO:0000313" key="7">
    <source>
        <dbReference type="Proteomes" id="UP000193335"/>
    </source>
</evidence>
<dbReference type="GO" id="GO:0016042">
    <property type="term" value="P:lipid catabolic process"/>
    <property type="evidence" value="ECO:0007669"/>
    <property type="project" value="UniProtKB-UniRule"/>
</dbReference>
<dbReference type="PANTHER" id="PTHR14226">
    <property type="entry name" value="NEUROPATHY TARGET ESTERASE/SWISS CHEESE D.MELANOGASTER"/>
    <property type="match status" value="1"/>
</dbReference>
<dbReference type="AlphaFoldDB" id="A0A1Y2JXH8"/>
<dbReference type="InterPro" id="IPR050301">
    <property type="entry name" value="NTE"/>
</dbReference>